<dbReference type="PANTHER" id="PTHR23325">
    <property type="entry name" value="SERUM RESPONSE FACTOR-BINDING"/>
    <property type="match status" value="1"/>
</dbReference>
<gene>
    <name evidence="5" type="primary">Mo00533</name>
    <name evidence="5" type="ORF">E5Q_00533</name>
</gene>
<dbReference type="InterPro" id="IPR037393">
    <property type="entry name" value="Bud22/SRFB1"/>
</dbReference>
<dbReference type="Pfam" id="PF09073">
    <property type="entry name" value="BUD22"/>
    <property type="match status" value="1"/>
</dbReference>
<dbReference type="GO" id="GO:0030490">
    <property type="term" value="P:maturation of SSU-rRNA"/>
    <property type="evidence" value="ECO:0007669"/>
    <property type="project" value="TreeGrafter"/>
</dbReference>
<dbReference type="InParanoid" id="G7DTP0"/>
<feature type="domain" description="Bud22" evidence="4">
    <location>
        <begin position="206"/>
        <end position="421"/>
    </location>
</feature>
<dbReference type="HOGENOM" id="CLU_029647_1_0_1"/>
<reference evidence="5 6" key="1">
    <citation type="journal article" date="2011" name="J. Gen. Appl. Microbiol.">
        <title>Draft genome sequencing of the enigmatic basidiomycete Mixia osmundae.</title>
        <authorList>
            <person name="Nishida H."/>
            <person name="Nagatsuka Y."/>
            <person name="Sugiyama J."/>
        </authorList>
    </citation>
    <scope>NUCLEOTIDE SEQUENCE [LARGE SCALE GENOMIC DNA]</scope>
    <source>
        <strain evidence="6">CBS 9802 / IAM 14324 / JCM 22182 / KY 12970</strain>
    </source>
</reference>
<dbReference type="STRING" id="764103.G7DTP0"/>
<comment type="caution">
    <text evidence="5">The sequence shown here is derived from an EMBL/GenBank/DDBJ whole genome shotgun (WGS) entry which is preliminary data.</text>
</comment>
<name>G7DTP0_MIXOS</name>
<dbReference type="FunCoup" id="G7DTP0">
    <property type="interactions" value="84"/>
</dbReference>
<feature type="compositionally biased region" description="Polar residues" evidence="3">
    <location>
        <begin position="191"/>
        <end position="202"/>
    </location>
</feature>
<feature type="compositionally biased region" description="Acidic residues" evidence="3">
    <location>
        <begin position="218"/>
        <end position="231"/>
    </location>
</feature>
<organism evidence="5 6">
    <name type="scientific">Mixia osmundae (strain CBS 9802 / IAM 14324 / JCM 22182 / KY 12970)</name>
    <dbReference type="NCBI Taxonomy" id="764103"/>
    <lineage>
        <taxon>Eukaryota</taxon>
        <taxon>Fungi</taxon>
        <taxon>Dikarya</taxon>
        <taxon>Basidiomycota</taxon>
        <taxon>Pucciniomycotina</taxon>
        <taxon>Mixiomycetes</taxon>
        <taxon>Mixiales</taxon>
        <taxon>Mixiaceae</taxon>
        <taxon>Mixia</taxon>
    </lineage>
</organism>
<feature type="region of interest" description="Disordered" evidence="3">
    <location>
        <begin position="150"/>
        <end position="382"/>
    </location>
</feature>
<dbReference type="InterPro" id="IPR015158">
    <property type="entry name" value="Bud22_dom"/>
</dbReference>
<feature type="compositionally biased region" description="Basic and acidic residues" evidence="3">
    <location>
        <begin position="275"/>
        <end position="284"/>
    </location>
</feature>
<dbReference type="Proteomes" id="UP000009131">
    <property type="component" value="Unassembled WGS sequence"/>
</dbReference>
<evidence type="ECO:0000313" key="5">
    <source>
        <dbReference type="EMBL" id="GAA93887.1"/>
    </source>
</evidence>
<keyword evidence="1 2" id="KW-0175">Coiled coil</keyword>
<feature type="compositionally biased region" description="Basic and acidic residues" evidence="3">
    <location>
        <begin position="206"/>
        <end position="215"/>
    </location>
</feature>
<dbReference type="AlphaFoldDB" id="G7DTP0"/>
<dbReference type="OrthoDB" id="3364872at2759"/>
<dbReference type="eggNOG" id="ENOG502S6Z4">
    <property type="taxonomic scope" value="Eukaryota"/>
</dbReference>
<reference evidence="5 6" key="2">
    <citation type="journal article" date="2012" name="Open Biol.">
        <title>Characteristics of nucleosomes and linker DNA regions on the genome of the basidiomycete Mixia osmundae revealed by mono- and dinucleosome mapping.</title>
        <authorList>
            <person name="Nishida H."/>
            <person name="Kondo S."/>
            <person name="Matsumoto T."/>
            <person name="Suzuki Y."/>
            <person name="Yoshikawa H."/>
            <person name="Taylor T.D."/>
            <person name="Sugiyama J."/>
        </authorList>
    </citation>
    <scope>NUCLEOTIDE SEQUENCE [LARGE SCALE GENOMIC DNA]</scope>
    <source>
        <strain evidence="6">CBS 9802 / IAM 14324 / JCM 22182 / KY 12970</strain>
    </source>
</reference>
<protein>
    <recommendedName>
        <fullName evidence="4">Bud22 domain-containing protein</fullName>
    </recommendedName>
</protein>
<evidence type="ECO:0000256" key="2">
    <source>
        <dbReference type="SAM" id="Coils"/>
    </source>
</evidence>
<evidence type="ECO:0000313" key="6">
    <source>
        <dbReference type="Proteomes" id="UP000009131"/>
    </source>
</evidence>
<dbReference type="PANTHER" id="PTHR23325:SF1">
    <property type="entry name" value="SERUM RESPONSE FACTOR-BINDING PROTEIN 1"/>
    <property type="match status" value="1"/>
</dbReference>
<feature type="coiled-coil region" evidence="2">
    <location>
        <begin position="41"/>
        <end position="75"/>
    </location>
</feature>
<evidence type="ECO:0000259" key="4">
    <source>
        <dbReference type="Pfam" id="PF09073"/>
    </source>
</evidence>
<evidence type="ECO:0000256" key="1">
    <source>
        <dbReference type="ARBA" id="ARBA00023054"/>
    </source>
</evidence>
<feature type="region of interest" description="Disordered" evidence="3">
    <location>
        <begin position="1"/>
        <end position="23"/>
    </location>
</feature>
<dbReference type="RefSeq" id="XP_014571357.1">
    <property type="nucleotide sequence ID" value="XM_014715871.1"/>
</dbReference>
<dbReference type="EMBL" id="BABT02000025">
    <property type="protein sequence ID" value="GAA93887.1"/>
    <property type="molecule type" value="Genomic_DNA"/>
</dbReference>
<dbReference type="OMA" id="ALWEKKF"/>
<feature type="compositionally biased region" description="Polar residues" evidence="3">
    <location>
        <begin position="345"/>
        <end position="359"/>
    </location>
</feature>
<sequence>MGRARDVKRLRTQAPADPGAPPRLSAKLVHLEATELVRASKRAAKLEHVKVLRKLKEARAQGDNANEQAIAELEELARCIKAIDHTRIANFGLERMLRSDVELIAHPTVLAHIKTKTSKEDKMDPTTPQGKAQGRVLATKTVQQAIKDARKKLRSQADLAPLPGDSEPPKKRAAPAPSEPASIYKKRKLSASPQIATATGAATPSEAERSDERSMSEAVEDDTGFESESDIESSVKLPSAKPGKAKQIRSSAFLPSLSAGFTAGDGDSPGSFDDNGDRREEVPRRNRRGQQARRAIWEAKFGENAKHIQAQREKEAAEQPRLRPGRYSRHQDDQQRPRIVGAPGQRTQQRLQVQPTQRAPAQPEGRRRWDSSSMDPSTGKKVNEDVAASMHPSWAAKRMAAAKASTGVAGGAFTGKKIVFD</sequence>
<feature type="region of interest" description="Disordered" evidence="3">
    <location>
        <begin position="115"/>
        <end position="138"/>
    </location>
</feature>
<evidence type="ECO:0000256" key="3">
    <source>
        <dbReference type="SAM" id="MobiDB-lite"/>
    </source>
</evidence>
<accession>G7DTP0</accession>
<dbReference type="GO" id="GO:0030686">
    <property type="term" value="C:90S preribosome"/>
    <property type="evidence" value="ECO:0007669"/>
    <property type="project" value="TreeGrafter"/>
</dbReference>
<feature type="compositionally biased region" description="Basic and acidic residues" evidence="3">
    <location>
        <begin position="295"/>
        <end position="321"/>
    </location>
</feature>
<keyword evidence="6" id="KW-1185">Reference proteome</keyword>
<proteinExistence type="predicted"/>
<dbReference type="GO" id="GO:0005634">
    <property type="term" value="C:nucleus"/>
    <property type="evidence" value="ECO:0007669"/>
    <property type="project" value="TreeGrafter"/>
</dbReference>